<organism evidence="1">
    <name type="scientific">marine sediment metagenome</name>
    <dbReference type="NCBI Taxonomy" id="412755"/>
    <lineage>
        <taxon>unclassified sequences</taxon>
        <taxon>metagenomes</taxon>
        <taxon>ecological metagenomes</taxon>
    </lineage>
</organism>
<feature type="non-terminal residue" evidence="1">
    <location>
        <position position="141"/>
    </location>
</feature>
<sequence length="141" mass="15311">MAMIANVNIHDIRGAIELGCSTMSNVFNADDQDIPFFGSQVRPEALLSFSSRASESHIPGRHLNALLNAEDAAGIEIDEDAIEKHARAAFFSYSGTVPLPLNRSSINGPLENFVPHNVREGFHALYALARFRASSKACELA</sequence>
<protein>
    <submittedName>
        <fullName evidence="1">Uncharacterized protein</fullName>
    </submittedName>
</protein>
<comment type="caution">
    <text evidence="1">The sequence shown here is derived from an EMBL/GenBank/DDBJ whole genome shotgun (WGS) entry which is preliminary data.</text>
</comment>
<evidence type="ECO:0000313" key="1">
    <source>
        <dbReference type="EMBL" id="GAH76010.1"/>
    </source>
</evidence>
<accession>X1J3F3</accession>
<dbReference type="EMBL" id="BARU01026390">
    <property type="protein sequence ID" value="GAH76010.1"/>
    <property type="molecule type" value="Genomic_DNA"/>
</dbReference>
<gene>
    <name evidence="1" type="ORF">S03H2_42396</name>
</gene>
<proteinExistence type="predicted"/>
<name>X1J3F3_9ZZZZ</name>
<dbReference type="AlphaFoldDB" id="X1J3F3"/>
<reference evidence="1" key="1">
    <citation type="journal article" date="2014" name="Front. Microbiol.">
        <title>High frequency of phylogenetically diverse reductive dehalogenase-homologous genes in deep subseafloor sedimentary metagenomes.</title>
        <authorList>
            <person name="Kawai M."/>
            <person name="Futagami T."/>
            <person name="Toyoda A."/>
            <person name="Takaki Y."/>
            <person name="Nishi S."/>
            <person name="Hori S."/>
            <person name="Arai W."/>
            <person name="Tsubouchi T."/>
            <person name="Morono Y."/>
            <person name="Uchiyama I."/>
            <person name="Ito T."/>
            <person name="Fujiyama A."/>
            <person name="Inagaki F."/>
            <person name="Takami H."/>
        </authorList>
    </citation>
    <scope>NUCLEOTIDE SEQUENCE</scope>
    <source>
        <strain evidence="1">Expedition CK06-06</strain>
    </source>
</reference>